<feature type="compositionally biased region" description="Basic and acidic residues" evidence="2">
    <location>
        <begin position="57"/>
        <end position="72"/>
    </location>
</feature>
<name>A0A9W8V4B9_9HYPO</name>
<evidence type="ECO:0000313" key="3">
    <source>
        <dbReference type="EMBL" id="KAJ4193620.1"/>
    </source>
</evidence>
<protein>
    <submittedName>
        <fullName evidence="3">Uncharacterized protein</fullName>
    </submittedName>
</protein>
<keyword evidence="1" id="KW-0175">Coiled coil</keyword>
<sequence length="272" mass="30640">MSQPATTHRDTLEAKNQEIQRLNDKVRELTEARDRLEKENGDLLSLVRTQSRTIESIQRRRNEAHGPRREPGARSLKRQATQQLQNEKLSALQAEVQKQSELRHEAVVVAEFAREQIQDLERDTKAHEKVREELVGMERARDLALARVAELERLQETPVWPAGSNELSALYAVLAQDCDGLVMQPVVPMEGHGGLYHLASLLTNPLSAQNLKALARSAADSTPRCLRDLCEPSNIVRHLVNGRCPIHKRSTCYKVYVVRNPGDGTGKIVFDP</sequence>
<accession>A0A9W8V4B9</accession>
<dbReference type="EMBL" id="JAOQAV010000006">
    <property type="protein sequence ID" value="KAJ4193620.1"/>
    <property type="molecule type" value="Genomic_DNA"/>
</dbReference>
<evidence type="ECO:0000313" key="4">
    <source>
        <dbReference type="Proteomes" id="UP001152087"/>
    </source>
</evidence>
<gene>
    <name evidence="3" type="ORF">NW755_003614</name>
</gene>
<dbReference type="Proteomes" id="UP001152087">
    <property type="component" value="Unassembled WGS sequence"/>
</dbReference>
<reference evidence="3" key="1">
    <citation type="submission" date="2022-09" db="EMBL/GenBank/DDBJ databases">
        <title>Fusarium specimens isolated from Avocado Roots.</title>
        <authorList>
            <person name="Stajich J."/>
            <person name="Roper C."/>
            <person name="Heimlech-Rivalta G."/>
        </authorList>
    </citation>
    <scope>NUCLEOTIDE SEQUENCE</scope>
    <source>
        <strain evidence="3">A02</strain>
    </source>
</reference>
<keyword evidence="4" id="KW-1185">Reference proteome</keyword>
<feature type="coiled-coil region" evidence="1">
    <location>
        <begin position="103"/>
        <end position="130"/>
    </location>
</feature>
<feature type="coiled-coil region" evidence="1">
    <location>
        <begin position="5"/>
        <end position="46"/>
    </location>
</feature>
<evidence type="ECO:0000256" key="2">
    <source>
        <dbReference type="SAM" id="MobiDB-lite"/>
    </source>
</evidence>
<dbReference type="AlphaFoldDB" id="A0A9W8V4B9"/>
<organism evidence="3 4">
    <name type="scientific">Fusarium falciforme</name>
    <dbReference type="NCBI Taxonomy" id="195108"/>
    <lineage>
        <taxon>Eukaryota</taxon>
        <taxon>Fungi</taxon>
        <taxon>Dikarya</taxon>
        <taxon>Ascomycota</taxon>
        <taxon>Pezizomycotina</taxon>
        <taxon>Sordariomycetes</taxon>
        <taxon>Hypocreomycetidae</taxon>
        <taxon>Hypocreales</taxon>
        <taxon>Nectriaceae</taxon>
        <taxon>Fusarium</taxon>
        <taxon>Fusarium solani species complex</taxon>
    </lineage>
</organism>
<feature type="region of interest" description="Disordered" evidence="2">
    <location>
        <begin position="56"/>
        <end position="81"/>
    </location>
</feature>
<evidence type="ECO:0000256" key="1">
    <source>
        <dbReference type="SAM" id="Coils"/>
    </source>
</evidence>
<comment type="caution">
    <text evidence="3">The sequence shown here is derived from an EMBL/GenBank/DDBJ whole genome shotgun (WGS) entry which is preliminary data.</text>
</comment>
<proteinExistence type="predicted"/>